<dbReference type="SUPFAM" id="SSF103473">
    <property type="entry name" value="MFS general substrate transporter"/>
    <property type="match status" value="1"/>
</dbReference>
<keyword evidence="1" id="KW-0472">Membrane</keyword>
<organism evidence="2 3">
    <name type="scientific">Amycolatopsis thermoflava</name>
    <dbReference type="NCBI Taxonomy" id="84480"/>
    <lineage>
        <taxon>Bacteria</taxon>
        <taxon>Bacillati</taxon>
        <taxon>Actinomycetota</taxon>
        <taxon>Actinomycetes</taxon>
        <taxon>Pseudonocardiales</taxon>
        <taxon>Pseudonocardiaceae</taxon>
        <taxon>Amycolatopsis</taxon>
        <taxon>Amycolatopsis methanolica group</taxon>
    </lineage>
</organism>
<reference evidence="2 3" key="1">
    <citation type="submission" date="2018-11" db="EMBL/GenBank/DDBJ databases">
        <title>Sequencing the genomes of 1000 actinobacteria strains.</title>
        <authorList>
            <person name="Klenk H.-P."/>
        </authorList>
    </citation>
    <scope>NUCLEOTIDE SEQUENCE [LARGE SCALE GENOMIC DNA]</scope>
    <source>
        <strain evidence="2 3">DSM 44348</strain>
    </source>
</reference>
<evidence type="ECO:0000313" key="3">
    <source>
        <dbReference type="Proteomes" id="UP000274843"/>
    </source>
</evidence>
<dbReference type="InterPro" id="IPR036259">
    <property type="entry name" value="MFS_trans_sf"/>
</dbReference>
<name>A0A3N2H384_9PSEU</name>
<evidence type="ECO:0000256" key="1">
    <source>
        <dbReference type="SAM" id="Phobius"/>
    </source>
</evidence>
<keyword evidence="3" id="KW-1185">Reference proteome</keyword>
<protein>
    <submittedName>
        <fullName evidence="2">Uncharacterized protein</fullName>
    </submittedName>
</protein>
<feature type="transmembrane region" description="Helical" evidence="1">
    <location>
        <begin position="67"/>
        <end position="91"/>
    </location>
</feature>
<keyword evidence="1" id="KW-1133">Transmembrane helix</keyword>
<sequence length="117" mass="11569">MRCCSRSGGRFRYGFGLLRTAEATGGLLGAGIASWLGRRLGTGTALSGTAAVEGLAILGLASASNPYVAGLALAVCGAGMSATMVLLYAAAPAEGPDHPASADRAPGSVCRSRAAWV</sequence>
<evidence type="ECO:0000313" key="2">
    <source>
        <dbReference type="EMBL" id="ROS43346.1"/>
    </source>
</evidence>
<comment type="caution">
    <text evidence="2">The sequence shown here is derived from an EMBL/GenBank/DDBJ whole genome shotgun (WGS) entry which is preliminary data.</text>
</comment>
<accession>A0A3N2H384</accession>
<gene>
    <name evidence="2" type="ORF">EDD35_5757</name>
</gene>
<keyword evidence="1" id="KW-0812">Transmembrane</keyword>
<dbReference type="AlphaFoldDB" id="A0A3N2H384"/>
<dbReference type="GeneID" id="301849371"/>
<dbReference type="Proteomes" id="UP000274843">
    <property type="component" value="Unassembled WGS sequence"/>
</dbReference>
<feature type="transmembrane region" description="Helical" evidence="1">
    <location>
        <begin position="40"/>
        <end position="61"/>
    </location>
</feature>
<proteinExistence type="predicted"/>
<dbReference type="EMBL" id="RKHY01000001">
    <property type="protein sequence ID" value="ROS43346.1"/>
    <property type="molecule type" value="Genomic_DNA"/>
</dbReference>
<dbReference type="RefSeq" id="WP_208722425.1">
    <property type="nucleotide sequence ID" value="NZ_RKHY01000001.1"/>
</dbReference>